<dbReference type="AlphaFoldDB" id="Q74MU1"/>
<dbReference type="EnsemblBacteria" id="AAR39128">
    <property type="protein sequence ID" value="AAR39128"/>
    <property type="gene ID" value="NEQ278"/>
</dbReference>
<proteinExistence type="predicted"/>
<dbReference type="EMBL" id="AE017199">
    <property type="protein sequence ID" value="AAR39128.1"/>
    <property type="molecule type" value="Genomic_DNA"/>
</dbReference>
<dbReference type="KEGG" id="neq:NEQ278"/>
<keyword evidence="1" id="KW-0472">Membrane</keyword>
<keyword evidence="1" id="KW-0812">Transmembrane</keyword>
<organism evidence="2 3">
    <name type="scientific">Nanoarchaeum equitans (strain Kin4-M)</name>
    <dbReference type="NCBI Taxonomy" id="228908"/>
    <lineage>
        <taxon>Archaea</taxon>
        <taxon>Nanobdellota</taxon>
        <taxon>Candidatus Nanoarchaeia</taxon>
        <taxon>Nanoarchaeales</taxon>
        <taxon>Nanoarchaeaceae</taxon>
        <taxon>Nanoarchaeum</taxon>
    </lineage>
</organism>
<evidence type="ECO:0000313" key="2">
    <source>
        <dbReference type="EMBL" id="AAR39128.1"/>
    </source>
</evidence>
<sequence>MFGFYFKVYGALALLIAIALFAGYLFIDPNTREKISSIIDDYVSFVSSGIEEWKALATGEYYEYKPIYTTKKTEEIKPLIVNLIAQCDGPKEVNITDTKFDINLTVNVEDPFFVKEVSVEHTGLSEYYTINVEKKENKWAISFTKNKDPKPGSYSITFLIKYSAYYKEILPILVKTKDFDFVHIDVKPYLQYYVKPKSWEVYNNGELEFVFTDPNALINIREAKLAIEGNGINIQKMGLNKIKISLQNLKAYAIIPLFINASITYQKSITPIGCTINIKNLNNQQN</sequence>
<evidence type="ECO:0000256" key="1">
    <source>
        <dbReference type="SAM" id="Phobius"/>
    </source>
</evidence>
<keyword evidence="1" id="KW-1133">Transmembrane helix</keyword>
<dbReference type="Proteomes" id="UP000000578">
    <property type="component" value="Chromosome"/>
</dbReference>
<accession>Q74MU1</accession>
<gene>
    <name evidence="2" type="ordered locus">NEQ278</name>
</gene>
<dbReference type="HOGENOM" id="CLU_971869_0_0_2"/>
<dbReference type="STRING" id="228908.NEQ278"/>
<reference evidence="2 3" key="1">
    <citation type="journal article" date="2003" name="Proc. Natl. Acad. Sci. U.S.A.">
        <title>The genome of Nanoarchaeum equitans: insights into early archaeal evolution and derived parasitism.</title>
        <authorList>
            <person name="Waters E."/>
            <person name="Hohn M.J."/>
            <person name="Ahel I."/>
            <person name="Graham D.E."/>
            <person name="Adams M.D."/>
            <person name="Barnstead M."/>
            <person name="Beeson K.Y."/>
            <person name="Bibbs L."/>
            <person name="Bolanos R."/>
            <person name="Keller M."/>
            <person name="Kretz K."/>
            <person name="Lin X."/>
            <person name="Mathur E."/>
            <person name="Ni J."/>
            <person name="Podar M."/>
            <person name="Richardson T."/>
            <person name="Sutton G.G."/>
            <person name="Simon M."/>
            <person name="Soll D."/>
            <person name="Stetter K.O."/>
            <person name="Short J.M."/>
            <person name="Noordewier M."/>
        </authorList>
    </citation>
    <scope>NUCLEOTIDE SEQUENCE [LARGE SCALE GENOMIC DNA]</scope>
    <source>
        <strain evidence="2 3">Kin4-M</strain>
    </source>
</reference>
<dbReference type="BioCyc" id="NEQU228908:GJB6-295-MONOMER"/>
<keyword evidence="3" id="KW-1185">Reference proteome</keyword>
<protein>
    <submittedName>
        <fullName evidence="2">NEQ278</fullName>
    </submittedName>
</protein>
<evidence type="ECO:0000313" key="3">
    <source>
        <dbReference type="Proteomes" id="UP000000578"/>
    </source>
</evidence>
<feature type="transmembrane region" description="Helical" evidence="1">
    <location>
        <begin position="6"/>
        <end position="27"/>
    </location>
</feature>
<dbReference type="PATRIC" id="fig|228908.8.peg.281"/>
<name>Q74MU1_NANEQ</name>